<reference evidence="3" key="1">
    <citation type="submission" date="2020-05" db="UniProtKB">
        <authorList>
            <consortium name="EnsemblMetazoa"/>
        </authorList>
    </citation>
    <scope>IDENTIFICATION</scope>
    <source>
        <strain evidence="3">BB02</strain>
    </source>
</reference>
<protein>
    <recommendedName>
        <fullName evidence="5">Testicular haploid expressed gene protein-like</fullName>
    </recommendedName>
</protein>
<dbReference type="InterPro" id="IPR006623">
    <property type="entry name" value="THEG"/>
</dbReference>
<dbReference type="VEuPathDB" id="VectorBase:BGLAX_030748"/>
<dbReference type="VEuPathDB" id="VectorBase:BGLB009429"/>
<sequence length="323" mass="36636">MDNTREFEEYGEANGNTKNNDEFDRIRTKGRERFKYLAKHKEPKMEWYTCIGPPQNWGTQEPLWPLNKATISANASHRIAELATPKKNFQTGVYINRPLWQYSCGRASVLTTVDENALNAQASSRVEQLANSKTYPLHTPNRIEFVYSCGRSSPIWSVPNSALNSTATPRVLHLSQHKPYHPRFQPEKSLPWEVPEPAKKAKASERVEQLASPKARPEGPFREPTWQITERALKSVASPRCLELARSKSLAEGFLPAKDIEWPVSRAAKQASASERITALSQPIQRMNMNILQFNPEAFKVKPQALKGQIPARVNELAQPINR</sequence>
<dbReference type="PANTHER" id="PTHR15901:SF15">
    <property type="entry name" value="TESTICULAR HAPLOID EXPRESSED GENE PROTEIN-LIKE"/>
    <property type="match status" value="1"/>
</dbReference>
<name>A0A2C9JX47_BIOGL</name>
<dbReference type="InterPro" id="IPR042401">
    <property type="entry name" value="SPMAP2-like"/>
</dbReference>
<dbReference type="EnsemblMetazoa" id="BGLB009429-RB">
    <property type="protein sequence ID" value="BGLB009429-PB"/>
    <property type="gene ID" value="BGLB009429"/>
</dbReference>
<evidence type="ECO:0000313" key="3">
    <source>
        <dbReference type="EnsemblMetazoa" id="BGLB009429-PB"/>
    </source>
</evidence>
<dbReference type="RefSeq" id="XP_013087087.2">
    <property type="nucleotide sequence ID" value="XM_013231633.2"/>
</dbReference>
<evidence type="ECO:0000313" key="4">
    <source>
        <dbReference type="Proteomes" id="UP000076420"/>
    </source>
</evidence>
<organism evidence="3 4">
    <name type="scientific">Biomphalaria glabrata</name>
    <name type="common">Bloodfluke planorb</name>
    <name type="synonym">Freshwater snail</name>
    <dbReference type="NCBI Taxonomy" id="6526"/>
    <lineage>
        <taxon>Eukaryota</taxon>
        <taxon>Metazoa</taxon>
        <taxon>Spiralia</taxon>
        <taxon>Lophotrochozoa</taxon>
        <taxon>Mollusca</taxon>
        <taxon>Gastropoda</taxon>
        <taxon>Heterobranchia</taxon>
        <taxon>Euthyneura</taxon>
        <taxon>Panpulmonata</taxon>
        <taxon>Hygrophila</taxon>
        <taxon>Lymnaeoidea</taxon>
        <taxon>Planorbidae</taxon>
        <taxon>Biomphalaria</taxon>
    </lineage>
</organism>
<dbReference type="OrthoDB" id="25466at2759"/>
<feature type="region of interest" description="Disordered" evidence="2">
    <location>
        <begin position="195"/>
        <end position="222"/>
    </location>
</feature>
<accession>A0A2C9JX47</accession>
<dbReference type="KEGG" id="bgt:106071509"/>
<evidence type="ECO:0008006" key="5">
    <source>
        <dbReference type="Google" id="ProtNLM"/>
    </source>
</evidence>
<dbReference type="STRING" id="6526.A0A2C9JX47"/>
<evidence type="ECO:0000256" key="2">
    <source>
        <dbReference type="SAM" id="MobiDB-lite"/>
    </source>
</evidence>
<feature type="region of interest" description="Disordered" evidence="2">
    <location>
        <begin position="1"/>
        <end position="25"/>
    </location>
</feature>
<keyword evidence="1" id="KW-0677">Repeat</keyword>
<proteinExistence type="predicted"/>
<feature type="compositionally biased region" description="Basic and acidic residues" evidence="2">
    <location>
        <begin position="196"/>
        <end position="208"/>
    </location>
</feature>
<dbReference type="PANTHER" id="PTHR15901">
    <property type="entry name" value="TESTICULAR HAPLOID EXPRESSED GENE PROTEIN"/>
    <property type="match status" value="1"/>
</dbReference>
<dbReference type="Proteomes" id="UP000076420">
    <property type="component" value="Unassembled WGS sequence"/>
</dbReference>
<dbReference type="AlphaFoldDB" id="A0A2C9JX47"/>
<gene>
    <name evidence="3" type="primary">106071509</name>
</gene>
<dbReference type="Pfam" id="PF14912">
    <property type="entry name" value="THEG"/>
    <property type="match status" value="4"/>
</dbReference>
<dbReference type="SMART" id="SM00705">
    <property type="entry name" value="THEG"/>
    <property type="match status" value="7"/>
</dbReference>
<evidence type="ECO:0000256" key="1">
    <source>
        <dbReference type="ARBA" id="ARBA00022737"/>
    </source>
</evidence>